<dbReference type="EMBL" id="GBRH01266408">
    <property type="protein sequence ID" value="JAD31487.1"/>
    <property type="molecule type" value="Transcribed_RNA"/>
</dbReference>
<proteinExistence type="predicted"/>
<organism evidence="1">
    <name type="scientific">Arundo donax</name>
    <name type="common">Giant reed</name>
    <name type="synonym">Donax arundinaceus</name>
    <dbReference type="NCBI Taxonomy" id="35708"/>
    <lineage>
        <taxon>Eukaryota</taxon>
        <taxon>Viridiplantae</taxon>
        <taxon>Streptophyta</taxon>
        <taxon>Embryophyta</taxon>
        <taxon>Tracheophyta</taxon>
        <taxon>Spermatophyta</taxon>
        <taxon>Magnoliopsida</taxon>
        <taxon>Liliopsida</taxon>
        <taxon>Poales</taxon>
        <taxon>Poaceae</taxon>
        <taxon>PACMAD clade</taxon>
        <taxon>Arundinoideae</taxon>
        <taxon>Arundineae</taxon>
        <taxon>Arundo</taxon>
    </lineage>
</organism>
<name>A0A0A8Z9F5_ARUDO</name>
<reference evidence="1" key="2">
    <citation type="journal article" date="2015" name="Data Brief">
        <title>Shoot transcriptome of the giant reed, Arundo donax.</title>
        <authorList>
            <person name="Barrero R.A."/>
            <person name="Guerrero F.D."/>
            <person name="Moolhuijzen P."/>
            <person name="Goolsby J.A."/>
            <person name="Tidwell J."/>
            <person name="Bellgard S.E."/>
            <person name="Bellgard M.I."/>
        </authorList>
    </citation>
    <scope>NUCLEOTIDE SEQUENCE</scope>
    <source>
        <tissue evidence="1">Shoot tissue taken approximately 20 cm above the soil surface</tissue>
    </source>
</reference>
<evidence type="ECO:0000313" key="1">
    <source>
        <dbReference type="EMBL" id="JAD31487.1"/>
    </source>
</evidence>
<dbReference type="AlphaFoldDB" id="A0A0A8Z9F5"/>
<reference evidence="1" key="1">
    <citation type="submission" date="2014-09" db="EMBL/GenBank/DDBJ databases">
        <authorList>
            <person name="Magalhaes I.L.F."/>
            <person name="Oliveira U."/>
            <person name="Santos F.R."/>
            <person name="Vidigal T.H.D.A."/>
            <person name="Brescovit A.D."/>
            <person name="Santos A.J."/>
        </authorList>
    </citation>
    <scope>NUCLEOTIDE SEQUENCE</scope>
    <source>
        <tissue evidence="1">Shoot tissue taken approximately 20 cm above the soil surface</tissue>
    </source>
</reference>
<sequence>MPWCSFSSVVSSPPQMLTNLIFFVHCYQKKESKDP</sequence>
<protein>
    <submittedName>
        <fullName evidence="1">Uncharacterized protein</fullName>
    </submittedName>
</protein>
<accession>A0A0A8Z9F5</accession>